<evidence type="ECO:0000313" key="3">
    <source>
        <dbReference type="EMBL" id="KAL1502110.1"/>
    </source>
</evidence>
<dbReference type="Pfam" id="PF12796">
    <property type="entry name" value="Ank_2"/>
    <property type="match status" value="1"/>
</dbReference>
<dbReference type="InterPro" id="IPR003887">
    <property type="entry name" value="LEM_dom"/>
</dbReference>
<feature type="repeat" description="ANK" evidence="1">
    <location>
        <begin position="47"/>
        <end position="83"/>
    </location>
</feature>
<keyword evidence="1" id="KW-0040">ANK repeat</keyword>
<keyword evidence="4" id="KW-1185">Reference proteome</keyword>
<organism evidence="3 4">
    <name type="scientific">Hypothenemus hampei</name>
    <name type="common">Coffee berry borer</name>
    <dbReference type="NCBI Taxonomy" id="57062"/>
    <lineage>
        <taxon>Eukaryota</taxon>
        <taxon>Metazoa</taxon>
        <taxon>Ecdysozoa</taxon>
        <taxon>Arthropoda</taxon>
        <taxon>Hexapoda</taxon>
        <taxon>Insecta</taxon>
        <taxon>Pterygota</taxon>
        <taxon>Neoptera</taxon>
        <taxon>Endopterygota</taxon>
        <taxon>Coleoptera</taxon>
        <taxon>Polyphaga</taxon>
        <taxon>Cucujiformia</taxon>
        <taxon>Curculionidae</taxon>
        <taxon>Scolytinae</taxon>
        <taxon>Hypothenemus</taxon>
    </lineage>
</organism>
<dbReference type="InterPro" id="IPR034998">
    <property type="entry name" value="ANKLE1"/>
</dbReference>
<feature type="domain" description="LEM" evidence="2">
    <location>
        <begin position="450"/>
        <end position="494"/>
    </location>
</feature>
<dbReference type="PANTHER" id="PTHR46427">
    <property type="entry name" value="ANKYRIN REPEAT AND LEM DOMAIN-CONTAINING PROTEIN 1"/>
    <property type="match status" value="1"/>
</dbReference>
<comment type="caution">
    <text evidence="3">The sequence shown here is derived from an EMBL/GenBank/DDBJ whole genome shotgun (WGS) entry which is preliminary data.</text>
</comment>
<dbReference type="InterPro" id="IPR011015">
    <property type="entry name" value="LEM/LEM-like_dom_sf"/>
</dbReference>
<dbReference type="EMBL" id="JBDJPC010000005">
    <property type="protein sequence ID" value="KAL1502110.1"/>
    <property type="molecule type" value="Genomic_DNA"/>
</dbReference>
<dbReference type="Pfam" id="PF22945">
    <property type="entry name" value="LEM-3_GIY-YIG"/>
    <property type="match status" value="1"/>
</dbReference>
<name>A0ABD1ETI7_HYPHA</name>
<feature type="repeat" description="ANK" evidence="1">
    <location>
        <begin position="84"/>
        <end position="116"/>
    </location>
</feature>
<dbReference type="PANTHER" id="PTHR46427:SF1">
    <property type="entry name" value="ANKYRIN REPEAT AND LEM DOMAIN-CONTAINING PROTEIN 1"/>
    <property type="match status" value="1"/>
</dbReference>
<dbReference type="PROSITE" id="PS50954">
    <property type="entry name" value="LEM"/>
    <property type="match status" value="1"/>
</dbReference>
<sequence>MLYRGKDKNEFYLAAALYDSIEDRHLESVKSLLIEKGANPNLVLPLKGIAPFHLAIGYEPLEFALEVTNQILQNGGDPNVRSDEGITPVHIAAAWGRSAILDVLLKNGGDPQIRDEGGKTPFIYASEEGFRECLELLEKHRPNIDLISQVENHGNIDFVLEKILINNGVQIGEYQIAEDASVSEVSITKMDHFKSLPETDSTEYVSNWVFESQKNNCTDYNLINTNFDYENPSGFDCSDESLAESDCDNESKRYDSHCITFRKVYRKTRSKTKKPKTKSHNNTLYNDAETISRCTEVSKESGLMTLPSLSECTNDFNHSNELHSDLLNNPTTHLLSAKSDRQQEKSSDYYTCSHNSINSLNKNILEITKDLDRVSIKQKYQHGDSITEFEKNVFEISEGTTECSFITVSEVYKYVDRDEHVVLYEKRISKAISEQNNSMQSSNVSSLSLLPPLLDYDVETLRRELTLCGFNPGPITATTKRIYLKKLHSLKKHPIAPCPSNNKKREYSLELEKCLRNLEWCNDSRYKSLEVQLAQQFSNPDPSKKWREGNSKSSFTYLLLDPRLTDNLPQRADILQPIDIWQTFLSSIFYVGKGKRSRPYQHLYDSVDLWKKQQLTSSVKKLERILDIWKNGYGVICLHVFLNVIPVEAYSREAAMISAIKLENLTNVKSGEFYGITATWSKKEAQMLGVYLLHKAMMIFLQEGERQLCPMDIN</sequence>
<dbReference type="PROSITE" id="PS50088">
    <property type="entry name" value="ANK_REPEAT"/>
    <property type="match status" value="2"/>
</dbReference>
<dbReference type="Proteomes" id="UP001566132">
    <property type="component" value="Unassembled WGS sequence"/>
</dbReference>
<dbReference type="SUPFAM" id="SSF63451">
    <property type="entry name" value="LEM domain"/>
    <property type="match status" value="1"/>
</dbReference>
<reference evidence="3 4" key="1">
    <citation type="submission" date="2024-05" db="EMBL/GenBank/DDBJ databases">
        <title>Genetic variation in Jamaican populations of the coffee berry borer (Hypothenemus hampei).</title>
        <authorList>
            <person name="Errbii M."/>
            <person name="Myrie A."/>
        </authorList>
    </citation>
    <scope>NUCLEOTIDE SEQUENCE [LARGE SCALE GENOMIC DNA]</scope>
    <source>
        <strain evidence="3">JA-Hopewell-2020-01-JO</strain>
        <tissue evidence="3">Whole body</tissue>
    </source>
</reference>
<dbReference type="CDD" id="cd10454">
    <property type="entry name" value="GIY-YIG_COG3680_Meta"/>
    <property type="match status" value="1"/>
</dbReference>
<dbReference type="SMART" id="SM00248">
    <property type="entry name" value="ANK"/>
    <property type="match status" value="4"/>
</dbReference>
<gene>
    <name evidence="3" type="ORF">ABEB36_007303</name>
</gene>
<dbReference type="InterPro" id="IPR036770">
    <property type="entry name" value="Ankyrin_rpt-contain_sf"/>
</dbReference>
<dbReference type="Pfam" id="PF03020">
    <property type="entry name" value="LEM"/>
    <property type="match status" value="1"/>
</dbReference>
<accession>A0ABD1ETI7</accession>
<dbReference type="AlphaFoldDB" id="A0ABD1ETI7"/>
<dbReference type="SUPFAM" id="SSF48403">
    <property type="entry name" value="Ankyrin repeat"/>
    <property type="match status" value="1"/>
</dbReference>
<evidence type="ECO:0000313" key="4">
    <source>
        <dbReference type="Proteomes" id="UP001566132"/>
    </source>
</evidence>
<proteinExistence type="predicted"/>
<dbReference type="Gene3D" id="1.25.40.20">
    <property type="entry name" value="Ankyrin repeat-containing domain"/>
    <property type="match status" value="1"/>
</dbReference>
<dbReference type="SMART" id="SM00540">
    <property type="entry name" value="LEM"/>
    <property type="match status" value="1"/>
</dbReference>
<dbReference type="CDD" id="cd12934">
    <property type="entry name" value="LEM"/>
    <property type="match status" value="1"/>
</dbReference>
<evidence type="ECO:0000256" key="1">
    <source>
        <dbReference type="PROSITE-ProRule" id="PRU00023"/>
    </source>
</evidence>
<evidence type="ECO:0000259" key="2">
    <source>
        <dbReference type="PROSITE" id="PS50954"/>
    </source>
</evidence>
<protein>
    <recommendedName>
        <fullName evidence="2">LEM domain-containing protein</fullName>
    </recommendedName>
</protein>
<dbReference type="Gene3D" id="1.10.720.40">
    <property type="match status" value="1"/>
</dbReference>
<dbReference type="PROSITE" id="PS50297">
    <property type="entry name" value="ANK_REP_REGION"/>
    <property type="match status" value="1"/>
</dbReference>
<dbReference type="InterPro" id="IPR002110">
    <property type="entry name" value="Ankyrin_rpt"/>
</dbReference>